<organism evidence="2 3">
    <name type="scientific">Streptomyces venezuelae</name>
    <dbReference type="NCBI Taxonomy" id="54571"/>
    <lineage>
        <taxon>Bacteria</taxon>
        <taxon>Bacillati</taxon>
        <taxon>Actinomycetota</taxon>
        <taxon>Actinomycetes</taxon>
        <taxon>Kitasatosporales</taxon>
        <taxon>Streptomycetaceae</taxon>
        <taxon>Streptomyces</taxon>
    </lineage>
</organism>
<dbReference type="InterPro" id="IPR050712">
    <property type="entry name" value="NAD(P)H-dep_reductase"/>
</dbReference>
<evidence type="ECO:0000313" key="2">
    <source>
        <dbReference type="EMBL" id="QES19359.1"/>
    </source>
</evidence>
<dbReference type="GO" id="GO:0016491">
    <property type="term" value="F:oxidoreductase activity"/>
    <property type="evidence" value="ECO:0007669"/>
    <property type="project" value="InterPro"/>
</dbReference>
<dbReference type="SUPFAM" id="SSF52218">
    <property type="entry name" value="Flavoproteins"/>
    <property type="match status" value="1"/>
</dbReference>
<evidence type="ECO:0000259" key="1">
    <source>
        <dbReference type="Pfam" id="PF03358"/>
    </source>
</evidence>
<protein>
    <submittedName>
        <fullName evidence="2">FMN reductase</fullName>
    </submittedName>
</protein>
<dbReference type="PANTHER" id="PTHR30543:SF21">
    <property type="entry name" value="NAD(P)H-DEPENDENT FMN REDUCTASE LOT6"/>
    <property type="match status" value="1"/>
</dbReference>
<dbReference type="OrthoDB" id="9812295at2"/>
<evidence type="ECO:0000313" key="3">
    <source>
        <dbReference type="Proteomes" id="UP000324106"/>
    </source>
</evidence>
<dbReference type="Pfam" id="PF03358">
    <property type="entry name" value="FMN_red"/>
    <property type="match status" value="1"/>
</dbReference>
<dbReference type="AlphaFoldDB" id="A0A5P2ASX9"/>
<dbReference type="PANTHER" id="PTHR30543">
    <property type="entry name" value="CHROMATE REDUCTASE"/>
    <property type="match status" value="1"/>
</dbReference>
<sequence length="198" mass="21837">MQENPIKLAVIIGSVRGGRFGPTVANWFVEQAKKSGEFTVDLIDLKDFPLPMEMPAFGEEPDAETKAVSDRLSARLHDADAFAVVTPEYNHTVGPSLKNAIDWYFEEWSLKPVGLVSYGGMGGGLRASEHLRQIFAEVHATTVRDMLSFHNAWGDFEKDGQPASPAGSEDAAANLLKQVAWWADALREARSKGMYKLR</sequence>
<reference evidence="2 3" key="1">
    <citation type="submission" date="2018-05" db="EMBL/GenBank/DDBJ databases">
        <title>Streptomyces venezuelae.</title>
        <authorList>
            <person name="Kim W."/>
            <person name="Lee N."/>
            <person name="Cho B.-K."/>
        </authorList>
    </citation>
    <scope>NUCLEOTIDE SEQUENCE [LARGE SCALE GENOMIC DNA]</scope>
    <source>
        <strain evidence="2 3">ATCC 15068</strain>
    </source>
</reference>
<dbReference type="InterPro" id="IPR005025">
    <property type="entry name" value="FMN_Rdtase-like_dom"/>
</dbReference>
<feature type="domain" description="NADPH-dependent FMN reductase-like" evidence="1">
    <location>
        <begin position="7"/>
        <end position="153"/>
    </location>
</feature>
<dbReference type="GO" id="GO:0010181">
    <property type="term" value="F:FMN binding"/>
    <property type="evidence" value="ECO:0007669"/>
    <property type="project" value="TreeGrafter"/>
</dbReference>
<dbReference type="RefSeq" id="WP_150265273.1">
    <property type="nucleotide sequence ID" value="NZ_CP029194.1"/>
</dbReference>
<dbReference type="Gene3D" id="3.40.50.360">
    <property type="match status" value="1"/>
</dbReference>
<gene>
    <name evidence="2" type="ORF">DEJ46_09865</name>
</gene>
<proteinExistence type="predicted"/>
<dbReference type="EMBL" id="CP029194">
    <property type="protein sequence ID" value="QES19359.1"/>
    <property type="molecule type" value="Genomic_DNA"/>
</dbReference>
<accession>A0A5P2ASX9</accession>
<dbReference type="GO" id="GO:0005829">
    <property type="term" value="C:cytosol"/>
    <property type="evidence" value="ECO:0007669"/>
    <property type="project" value="TreeGrafter"/>
</dbReference>
<dbReference type="Proteomes" id="UP000324106">
    <property type="component" value="Chromosome"/>
</dbReference>
<name>A0A5P2ASX9_STRVZ</name>
<dbReference type="InterPro" id="IPR029039">
    <property type="entry name" value="Flavoprotein-like_sf"/>
</dbReference>